<evidence type="ECO:0000313" key="8">
    <source>
        <dbReference type="Proteomes" id="UP000282574"/>
    </source>
</evidence>
<dbReference type="RefSeq" id="WP_199755452.1">
    <property type="nucleotide sequence ID" value="NZ_JAVKZF010000001.1"/>
</dbReference>
<dbReference type="EMBL" id="RSCK01000010">
    <property type="protein sequence ID" value="RUT12894.1"/>
    <property type="molecule type" value="Genomic_DNA"/>
</dbReference>
<feature type="transmembrane region" description="Helical" evidence="6">
    <location>
        <begin position="339"/>
        <end position="362"/>
    </location>
</feature>
<comment type="caution">
    <text evidence="7">The sequence shown here is derived from an EMBL/GenBank/DDBJ whole genome shotgun (WGS) entry which is preliminary data.</text>
</comment>
<keyword evidence="5 6" id="KW-0472">Membrane</keyword>
<keyword evidence="4 6" id="KW-1133">Transmembrane helix</keyword>
<dbReference type="GO" id="GO:0015920">
    <property type="term" value="P:lipopolysaccharide transport"/>
    <property type="evidence" value="ECO:0007669"/>
    <property type="project" value="TreeGrafter"/>
</dbReference>
<organism evidence="7 8">
    <name type="scientific">Chroococcidiopsis cubana SAG 39.79</name>
    <dbReference type="NCBI Taxonomy" id="388085"/>
    <lineage>
        <taxon>Bacteria</taxon>
        <taxon>Bacillati</taxon>
        <taxon>Cyanobacteriota</taxon>
        <taxon>Cyanophyceae</taxon>
        <taxon>Chroococcidiopsidales</taxon>
        <taxon>Chroococcidiopsidaceae</taxon>
        <taxon>Chroococcidiopsis</taxon>
    </lineage>
</organism>
<evidence type="ECO:0000256" key="1">
    <source>
        <dbReference type="ARBA" id="ARBA00004651"/>
    </source>
</evidence>
<dbReference type="InterPro" id="IPR005495">
    <property type="entry name" value="LptG/LptF_permease"/>
</dbReference>
<accession>A0AB37UN79</accession>
<evidence type="ECO:0000256" key="2">
    <source>
        <dbReference type="ARBA" id="ARBA00022475"/>
    </source>
</evidence>
<evidence type="ECO:0000256" key="4">
    <source>
        <dbReference type="ARBA" id="ARBA00022989"/>
    </source>
</evidence>
<gene>
    <name evidence="7" type="ORF">DSM107010_17390</name>
</gene>
<dbReference type="GO" id="GO:0043190">
    <property type="term" value="C:ATP-binding cassette (ABC) transporter complex"/>
    <property type="evidence" value="ECO:0007669"/>
    <property type="project" value="TreeGrafter"/>
</dbReference>
<dbReference type="PANTHER" id="PTHR33529">
    <property type="entry name" value="SLR0882 PROTEIN-RELATED"/>
    <property type="match status" value="1"/>
</dbReference>
<evidence type="ECO:0008006" key="9">
    <source>
        <dbReference type="Google" id="ProtNLM"/>
    </source>
</evidence>
<dbReference type="AlphaFoldDB" id="A0AB37UN79"/>
<dbReference type="PANTHER" id="PTHR33529:SF6">
    <property type="entry name" value="YJGP_YJGQ FAMILY PERMEASE"/>
    <property type="match status" value="1"/>
</dbReference>
<feature type="transmembrane region" description="Helical" evidence="6">
    <location>
        <begin position="72"/>
        <end position="94"/>
    </location>
</feature>
<protein>
    <recommendedName>
        <fullName evidence="9">Permease</fullName>
    </recommendedName>
</protein>
<evidence type="ECO:0000313" key="7">
    <source>
        <dbReference type="EMBL" id="RUT12894.1"/>
    </source>
</evidence>
<name>A0AB37UN79_9CYAN</name>
<sequence>MTFAKHKRFQAFQLLVPKPALMDRYIAAELIPPFLFGVGAFSSVLVAVGTVFELVRRVVESGLPISIAFDVFLLKLPSFVVLAFPMSTLLAALMTYSRLSSDSELTALRSCGVSIYRLVLPALVLSTCVMGLTFLFNEQVVPAANYRATTTLSRALKEEKPQFQEQNIYYPEYQEIELADGREVKRLTRLFYADAFDGQRMRGLTIIDRSRGDLNQIVVSDSAEWNPKQNKWDFYNGTIYLVAPDSSYRNIVRFEHQQLQLPRTPLDVAANTRDSDEMNIAQVSEQLQVAMMSGNEQKIRRYSLRIQEKIAFPFICTIFGLVGATLGTNPKGKGRATSFGISVIIIFSYYMLLFMCDALGLSGVLSPWLAAWLPNIFGFATAGFLLFRADK</sequence>
<keyword evidence="2" id="KW-1003">Cell membrane</keyword>
<comment type="subcellular location">
    <subcellularLocation>
        <location evidence="1">Cell membrane</location>
        <topology evidence="1">Multi-pass membrane protein</topology>
    </subcellularLocation>
</comment>
<feature type="transmembrane region" description="Helical" evidence="6">
    <location>
        <begin position="115"/>
        <end position="136"/>
    </location>
</feature>
<feature type="transmembrane region" description="Helical" evidence="6">
    <location>
        <begin position="30"/>
        <end position="52"/>
    </location>
</feature>
<evidence type="ECO:0000256" key="6">
    <source>
        <dbReference type="SAM" id="Phobius"/>
    </source>
</evidence>
<feature type="transmembrane region" description="Helical" evidence="6">
    <location>
        <begin position="368"/>
        <end position="387"/>
    </location>
</feature>
<dbReference type="Pfam" id="PF03739">
    <property type="entry name" value="LptF_LptG"/>
    <property type="match status" value="1"/>
</dbReference>
<keyword evidence="3 6" id="KW-0812">Transmembrane</keyword>
<feature type="transmembrane region" description="Helical" evidence="6">
    <location>
        <begin position="310"/>
        <end position="327"/>
    </location>
</feature>
<reference evidence="7 8" key="1">
    <citation type="journal article" date="2019" name="Genome Biol. Evol.">
        <title>Day and night: Metabolic profiles and evolutionary relationships of six axenic non-marine cyanobacteria.</title>
        <authorList>
            <person name="Will S.E."/>
            <person name="Henke P."/>
            <person name="Boedeker C."/>
            <person name="Huang S."/>
            <person name="Brinkmann H."/>
            <person name="Rohde M."/>
            <person name="Jarek M."/>
            <person name="Friedl T."/>
            <person name="Seufert S."/>
            <person name="Schumacher M."/>
            <person name="Overmann J."/>
            <person name="Neumann-Schaal M."/>
            <person name="Petersen J."/>
        </authorList>
    </citation>
    <scope>NUCLEOTIDE SEQUENCE [LARGE SCALE GENOMIC DNA]</scope>
    <source>
        <strain evidence="7 8">SAG 39.79</strain>
    </source>
</reference>
<dbReference type="Proteomes" id="UP000282574">
    <property type="component" value="Unassembled WGS sequence"/>
</dbReference>
<proteinExistence type="predicted"/>
<keyword evidence="8" id="KW-1185">Reference proteome</keyword>
<evidence type="ECO:0000256" key="5">
    <source>
        <dbReference type="ARBA" id="ARBA00023136"/>
    </source>
</evidence>
<evidence type="ECO:0000256" key="3">
    <source>
        <dbReference type="ARBA" id="ARBA00022692"/>
    </source>
</evidence>